<name>A0AAD0ZHR9_9PSED</name>
<dbReference type="EMBL" id="CP027750">
    <property type="protein sequence ID" value="AZE30375.1"/>
    <property type="molecule type" value="Genomic_DNA"/>
</dbReference>
<dbReference type="Proteomes" id="UP000280455">
    <property type="component" value="Chromosome"/>
</dbReference>
<reference evidence="1 2" key="1">
    <citation type="submission" date="2018-03" db="EMBL/GenBank/DDBJ databases">
        <title>Diversity of phytobeneficial traits revealed by whole-genome analysis of worldwide-isolated phenazine-producing Pseudomonas spp.</title>
        <authorList>
            <person name="Biessy A."/>
            <person name="Novinscak A."/>
            <person name="Blom J."/>
            <person name="Leger G."/>
            <person name="Thomashow L.S."/>
            <person name="Cazorla F.M."/>
            <person name="Josic D."/>
            <person name="Filion M."/>
        </authorList>
    </citation>
    <scope>NUCLEOTIDE SEQUENCE [LARGE SCALE GENOMIC DNA]</scope>
    <source>
        <strain evidence="1 2">ChPhzS24</strain>
    </source>
</reference>
<organism evidence="1 2">
    <name type="scientific">Pseudomonas chlororaphis subsp. aureofaciens</name>
    <dbReference type="NCBI Taxonomy" id="587851"/>
    <lineage>
        <taxon>Bacteria</taxon>
        <taxon>Pseudomonadati</taxon>
        <taxon>Pseudomonadota</taxon>
        <taxon>Gammaproteobacteria</taxon>
        <taxon>Pseudomonadales</taxon>
        <taxon>Pseudomonadaceae</taxon>
        <taxon>Pseudomonas</taxon>
    </lineage>
</organism>
<evidence type="ECO:0000313" key="2">
    <source>
        <dbReference type="Proteomes" id="UP000280455"/>
    </source>
</evidence>
<evidence type="ECO:0000313" key="1">
    <source>
        <dbReference type="EMBL" id="AZE30375.1"/>
    </source>
</evidence>
<sequence>MRCPVAAAEPARLRSRWAAFRRSPRRTCARDLPERPHGPACGRYATDRSLAALGSGYIETVVRCPVAAAEPARLRSRWAAFRRSPRKACARGLPERPHGPVCGRCAADRSLASLDSGYIEIVVVPVL</sequence>
<dbReference type="AlphaFoldDB" id="A0AAD0ZHR9"/>
<protein>
    <submittedName>
        <fullName evidence="1">Uncharacterized protein</fullName>
    </submittedName>
</protein>
<accession>A0AAD0ZHR9</accession>
<gene>
    <name evidence="1" type="ORF">C4K07_3592</name>
</gene>
<proteinExistence type="predicted"/>